<evidence type="ECO:0000313" key="1">
    <source>
        <dbReference type="EMBL" id="UXE58700.1"/>
    </source>
</evidence>
<protein>
    <submittedName>
        <fullName evidence="1">Uncharacterized protein</fullName>
    </submittedName>
</protein>
<reference evidence="1" key="1">
    <citation type="submission" date="2021-04" db="EMBL/GenBank/DDBJ databases">
        <title>Genome sequence of Woronichinia naegeliana from Washington state freshwater lake bloom.</title>
        <authorList>
            <person name="Dreher T.W."/>
        </authorList>
    </citation>
    <scope>NUCLEOTIDE SEQUENCE</scope>
    <source>
        <strain evidence="1">WA131</strain>
    </source>
</reference>
<name>A0A977KUE3_9CYAN</name>
<sequence length="91" mass="10666">MKRVKHPKSEIEAVLKYAEQRKWQIEVGGSHAWGKLYCPFNDKTCRDGIFCIMSIWSTPKNPSNHAKQIRQKIDTCIRYKQAQNSLEEKTN</sequence>
<proteinExistence type="predicted"/>
<dbReference type="KEGG" id="wna:KA717_21995"/>
<dbReference type="Proteomes" id="UP001065613">
    <property type="component" value="Chromosome"/>
</dbReference>
<dbReference type="AlphaFoldDB" id="A0A977KUE3"/>
<dbReference type="EMBL" id="CP073041">
    <property type="protein sequence ID" value="UXE58700.1"/>
    <property type="molecule type" value="Genomic_DNA"/>
</dbReference>
<gene>
    <name evidence="1" type="ORF">KA717_21995</name>
</gene>
<accession>A0A977KUE3</accession>
<organism evidence="1">
    <name type="scientific">Woronichinia naegeliana WA131</name>
    <dbReference type="NCBI Taxonomy" id="2824559"/>
    <lineage>
        <taxon>Bacteria</taxon>
        <taxon>Bacillati</taxon>
        <taxon>Cyanobacteriota</taxon>
        <taxon>Cyanophyceae</taxon>
        <taxon>Synechococcales</taxon>
        <taxon>Coelosphaeriaceae</taxon>
        <taxon>Woronichinia</taxon>
    </lineage>
</organism>